<organism evidence="2 3">
    <name type="scientific">Streptomyces oceani</name>
    <dbReference type="NCBI Taxonomy" id="1075402"/>
    <lineage>
        <taxon>Bacteria</taxon>
        <taxon>Bacillati</taxon>
        <taxon>Actinomycetota</taxon>
        <taxon>Actinomycetes</taxon>
        <taxon>Kitasatosporales</taxon>
        <taxon>Streptomycetaceae</taxon>
        <taxon>Streptomyces</taxon>
    </lineage>
</organism>
<accession>A0A1E7KJF2</accession>
<dbReference type="Proteomes" id="UP000176101">
    <property type="component" value="Unassembled WGS sequence"/>
</dbReference>
<reference evidence="2 3" key="1">
    <citation type="journal article" date="2016" name="Front. Microbiol.">
        <title>Comparative Genomics Analysis of Streptomyces Species Reveals Their Adaptation to the Marine Environment and Their Diversity at the Genomic Level.</title>
        <authorList>
            <person name="Tian X."/>
            <person name="Zhang Z."/>
            <person name="Yang T."/>
            <person name="Chen M."/>
            <person name="Li J."/>
            <person name="Chen F."/>
            <person name="Yang J."/>
            <person name="Li W."/>
            <person name="Zhang B."/>
            <person name="Zhang Z."/>
            <person name="Wu J."/>
            <person name="Zhang C."/>
            <person name="Long L."/>
            <person name="Xiao J."/>
        </authorList>
    </citation>
    <scope>NUCLEOTIDE SEQUENCE [LARGE SCALE GENOMIC DNA]</scope>
    <source>
        <strain evidence="2 3">SCSIO 02100</strain>
    </source>
</reference>
<dbReference type="STRING" id="1075402.AN216_07595"/>
<name>A0A1E7KJF2_9ACTN</name>
<feature type="compositionally biased region" description="Low complexity" evidence="1">
    <location>
        <begin position="47"/>
        <end position="68"/>
    </location>
</feature>
<evidence type="ECO:0000313" key="3">
    <source>
        <dbReference type="Proteomes" id="UP000176101"/>
    </source>
</evidence>
<feature type="region of interest" description="Disordered" evidence="1">
    <location>
        <begin position="1"/>
        <end position="101"/>
    </location>
</feature>
<feature type="non-terminal residue" evidence="2">
    <location>
        <position position="101"/>
    </location>
</feature>
<keyword evidence="3" id="KW-1185">Reference proteome</keyword>
<sequence>MAGDGDATGAVSPAPEPEPGRAPLETARRWLQRELTARHERVRDRPAVATAGGAAGPGPAADSTAGPAWPTPRVVPLGAADVLGTGRPDPYAAARPGATVH</sequence>
<evidence type="ECO:0000256" key="1">
    <source>
        <dbReference type="SAM" id="MobiDB-lite"/>
    </source>
</evidence>
<gene>
    <name evidence="2" type="ORF">AN216_07595</name>
</gene>
<dbReference type="AlphaFoldDB" id="A0A1E7KJF2"/>
<evidence type="ECO:0000313" key="2">
    <source>
        <dbReference type="EMBL" id="OEV04088.1"/>
    </source>
</evidence>
<proteinExistence type="predicted"/>
<dbReference type="EMBL" id="LJGU01000114">
    <property type="protein sequence ID" value="OEV04088.1"/>
    <property type="molecule type" value="Genomic_DNA"/>
</dbReference>
<protein>
    <submittedName>
        <fullName evidence="2">Uncharacterized protein</fullName>
    </submittedName>
</protein>
<comment type="caution">
    <text evidence="2">The sequence shown here is derived from an EMBL/GenBank/DDBJ whole genome shotgun (WGS) entry which is preliminary data.</text>
</comment>
<feature type="compositionally biased region" description="Basic and acidic residues" evidence="1">
    <location>
        <begin position="26"/>
        <end position="46"/>
    </location>
</feature>